<evidence type="ECO:0000313" key="2">
    <source>
        <dbReference type="EMBL" id="GAA1520838.1"/>
    </source>
</evidence>
<protein>
    <submittedName>
        <fullName evidence="2">Uncharacterized protein</fullName>
    </submittedName>
</protein>
<organism evidence="2 3">
    <name type="scientific">Nocardioides humi</name>
    <dbReference type="NCBI Taxonomy" id="449461"/>
    <lineage>
        <taxon>Bacteria</taxon>
        <taxon>Bacillati</taxon>
        <taxon>Actinomycetota</taxon>
        <taxon>Actinomycetes</taxon>
        <taxon>Propionibacteriales</taxon>
        <taxon>Nocardioidaceae</taxon>
        <taxon>Nocardioides</taxon>
    </lineage>
</organism>
<comment type="caution">
    <text evidence="2">The sequence shown here is derived from an EMBL/GenBank/DDBJ whole genome shotgun (WGS) entry which is preliminary data.</text>
</comment>
<proteinExistence type="predicted"/>
<feature type="region of interest" description="Disordered" evidence="1">
    <location>
        <begin position="42"/>
        <end position="69"/>
    </location>
</feature>
<keyword evidence="3" id="KW-1185">Reference proteome</keyword>
<dbReference type="EMBL" id="BAAAOR010000023">
    <property type="protein sequence ID" value="GAA1520838.1"/>
    <property type="molecule type" value="Genomic_DNA"/>
</dbReference>
<dbReference type="Proteomes" id="UP001500842">
    <property type="component" value="Unassembled WGS sequence"/>
</dbReference>
<reference evidence="2 3" key="1">
    <citation type="journal article" date="2019" name="Int. J. Syst. Evol. Microbiol.">
        <title>The Global Catalogue of Microorganisms (GCM) 10K type strain sequencing project: providing services to taxonomists for standard genome sequencing and annotation.</title>
        <authorList>
            <consortium name="The Broad Institute Genomics Platform"/>
            <consortium name="The Broad Institute Genome Sequencing Center for Infectious Disease"/>
            <person name="Wu L."/>
            <person name="Ma J."/>
        </authorList>
    </citation>
    <scope>NUCLEOTIDE SEQUENCE [LARGE SCALE GENOMIC DNA]</scope>
    <source>
        <strain evidence="2 3">JCM 14942</strain>
    </source>
</reference>
<gene>
    <name evidence="2" type="ORF">GCM10009788_25880</name>
</gene>
<evidence type="ECO:0000256" key="1">
    <source>
        <dbReference type="SAM" id="MobiDB-lite"/>
    </source>
</evidence>
<accession>A0ABN2AK16</accession>
<name>A0ABN2AK16_9ACTN</name>
<evidence type="ECO:0000313" key="3">
    <source>
        <dbReference type="Proteomes" id="UP001500842"/>
    </source>
</evidence>
<sequence>MGRHPARAVFDVDRAQGKDLAGADSGAEQDLERVTDLTVGLRAGGARRHPPRPGRMPDRGHLIQGECLG</sequence>